<keyword evidence="2" id="KW-1185">Reference proteome</keyword>
<organism evidence="1 2">
    <name type="scientific">Hephaestia caeni</name>
    <dbReference type="NCBI Taxonomy" id="645617"/>
    <lineage>
        <taxon>Bacteria</taxon>
        <taxon>Pseudomonadati</taxon>
        <taxon>Pseudomonadota</taxon>
        <taxon>Alphaproteobacteria</taxon>
        <taxon>Sphingomonadales</taxon>
        <taxon>Sphingomonadaceae</taxon>
        <taxon>Hephaestia</taxon>
    </lineage>
</organism>
<dbReference type="AlphaFoldDB" id="A0A397NNB4"/>
<sequence length="171" mass="17742">MSLLPTAHAADPSLRLLALPLRALGHSGGLTLLTSSGLPSGTIEIIDANLVLAATPCAHPMFAGVAVHAAERLGKDVVITRTGLHPETLDPVTSDVALHSTAGVISLSDMLFARHEEGGLWLVRHGGGPFVQIAPGGLRLEMESPFVTWHEIGDTACRAAAEIVRLSAGGR</sequence>
<gene>
    <name evidence="1" type="ORF">DFR49_2958</name>
</gene>
<proteinExistence type="predicted"/>
<evidence type="ECO:0000313" key="1">
    <source>
        <dbReference type="EMBL" id="RIA37083.1"/>
    </source>
</evidence>
<dbReference type="Proteomes" id="UP000266568">
    <property type="component" value="Unassembled WGS sequence"/>
</dbReference>
<dbReference type="OrthoDB" id="7553381at2"/>
<reference evidence="1 2" key="1">
    <citation type="submission" date="2018-08" db="EMBL/GenBank/DDBJ databases">
        <title>Genomic Encyclopedia of Type Strains, Phase IV (KMG-IV): sequencing the most valuable type-strain genomes for metagenomic binning, comparative biology and taxonomic classification.</title>
        <authorList>
            <person name="Goeker M."/>
        </authorList>
    </citation>
    <scope>NUCLEOTIDE SEQUENCE [LARGE SCALE GENOMIC DNA]</scope>
    <source>
        <strain evidence="1 2">DSM 25527</strain>
    </source>
</reference>
<dbReference type="EMBL" id="QXDC01000004">
    <property type="protein sequence ID" value="RIA37083.1"/>
    <property type="molecule type" value="Genomic_DNA"/>
</dbReference>
<name>A0A397NNB4_9SPHN</name>
<protein>
    <submittedName>
        <fullName evidence="1">Uncharacterized protein</fullName>
    </submittedName>
</protein>
<accession>A0A397NNB4</accession>
<dbReference type="RefSeq" id="WP_119036462.1">
    <property type="nucleotide sequence ID" value="NZ_QXDC01000004.1"/>
</dbReference>
<evidence type="ECO:0000313" key="2">
    <source>
        <dbReference type="Proteomes" id="UP000266568"/>
    </source>
</evidence>
<comment type="caution">
    <text evidence="1">The sequence shown here is derived from an EMBL/GenBank/DDBJ whole genome shotgun (WGS) entry which is preliminary data.</text>
</comment>